<evidence type="ECO:0000256" key="1">
    <source>
        <dbReference type="SAM" id="MobiDB-lite"/>
    </source>
</evidence>
<dbReference type="EMBL" id="UINC01067606">
    <property type="protein sequence ID" value="SVB99427.1"/>
    <property type="molecule type" value="Genomic_DNA"/>
</dbReference>
<dbReference type="AlphaFoldDB" id="A0A382IJN0"/>
<feature type="region of interest" description="Disordered" evidence="1">
    <location>
        <begin position="1"/>
        <end position="74"/>
    </location>
</feature>
<gene>
    <name evidence="2" type="ORF">METZ01_LOCUS252281</name>
</gene>
<evidence type="ECO:0008006" key="3">
    <source>
        <dbReference type="Google" id="ProtNLM"/>
    </source>
</evidence>
<evidence type="ECO:0000313" key="2">
    <source>
        <dbReference type="EMBL" id="SVB99427.1"/>
    </source>
</evidence>
<feature type="compositionally biased region" description="Polar residues" evidence="1">
    <location>
        <begin position="35"/>
        <end position="47"/>
    </location>
</feature>
<feature type="non-terminal residue" evidence="2">
    <location>
        <position position="1"/>
    </location>
</feature>
<sequence length="181" mass="20570">SVYRFLGVESGSVAQEAETTESNATEGFNPLNPLQDGTSTTSPTDESSVIPGAGSGDANPSDNPDRQTNRRGPSWESNFAYSLRRSRHLDHVGSQLLQVGLRLKPTEEWDLTWRTAYDIDMGSFTDHSIRLARNLHRWEAHFDFVQTVTGNWSFRFEVALTDNRDLKFDYDQRSTDFSNRY</sequence>
<name>A0A382IJN0_9ZZZZ</name>
<reference evidence="2" key="1">
    <citation type="submission" date="2018-05" db="EMBL/GenBank/DDBJ databases">
        <authorList>
            <person name="Lanie J.A."/>
            <person name="Ng W.-L."/>
            <person name="Kazmierczak K.M."/>
            <person name="Andrzejewski T.M."/>
            <person name="Davidsen T.M."/>
            <person name="Wayne K.J."/>
            <person name="Tettelin H."/>
            <person name="Glass J.I."/>
            <person name="Rusch D."/>
            <person name="Podicherti R."/>
            <person name="Tsui H.-C.T."/>
            <person name="Winkler M.E."/>
        </authorList>
    </citation>
    <scope>NUCLEOTIDE SEQUENCE</scope>
</reference>
<protein>
    <recommendedName>
        <fullName evidence="3">LptD C-terminal domain-containing protein</fullName>
    </recommendedName>
</protein>
<organism evidence="2">
    <name type="scientific">marine metagenome</name>
    <dbReference type="NCBI Taxonomy" id="408172"/>
    <lineage>
        <taxon>unclassified sequences</taxon>
        <taxon>metagenomes</taxon>
        <taxon>ecological metagenomes</taxon>
    </lineage>
</organism>
<proteinExistence type="predicted"/>
<accession>A0A382IJN0</accession>